<dbReference type="EMBL" id="GBRH01272846">
    <property type="protein sequence ID" value="JAD25049.1"/>
    <property type="molecule type" value="Transcribed_RNA"/>
</dbReference>
<organism evidence="1">
    <name type="scientific">Arundo donax</name>
    <name type="common">Giant reed</name>
    <name type="synonym">Donax arundinaceus</name>
    <dbReference type="NCBI Taxonomy" id="35708"/>
    <lineage>
        <taxon>Eukaryota</taxon>
        <taxon>Viridiplantae</taxon>
        <taxon>Streptophyta</taxon>
        <taxon>Embryophyta</taxon>
        <taxon>Tracheophyta</taxon>
        <taxon>Spermatophyta</taxon>
        <taxon>Magnoliopsida</taxon>
        <taxon>Liliopsida</taxon>
        <taxon>Poales</taxon>
        <taxon>Poaceae</taxon>
        <taxon>PACMAD clade</taxon>
        <taxon>Arundinoideae</taxon>
        <taxon>Arundineae</taxon>
        <taxon>Arundo</taxon>
    </lineage>
</organism>
<accession>A0A0A8YFP8</accession>
<sequence>MHFLLIFKLSLHLKILDIYIISWILRHREARLDLFLYKENMLLIYFAE</sequence>
<dbReference type="AlphaFoldDB" id="A0A0A8YFP8"/>
<protein>
    <submittedName>
        <fullName evidence="1">Uncharacterized protein</fullName>
    </submittedName>
</protein>
<name>A0A0A8YFP8_ARUDO</name>
<reference evidence="1" key="2">
    <citation type="journal article" date="2015" name="Data Brief">
        <title>Shoot transcriptome of the giant reed, Arundo donax.</title>
        <authorList>
            <person name="Barrero R.A."/>
            <person name="Guerrero F.D."/>
            <person name="Moolhuijzen P."/>
            <person name="Goolsby J.A."/>
            <person name="Tidwell J."/>
            <person name="Bellgard S.E."/>
            <person name="Bellgard M.I."/>
        </authorList>
    </citation>
    <scope>NUCLEOTIDE SEQUENCE</scope>
    <source>
        <tissue evidence="1">Shoot tissue taken approximately 20 cm above the soil surface</tissue>
    </source>
</reference>
<evidence type="ECO:0000313" key="1">
    <source>
        <dbReference type="EMBL" id="JAD25049.1"/>
    </source>
</evidence>
<reference evidence="1" key="1">
    <citation type="submission" date="2014-09" db="EMBL/GenBank/DDBJ databases">
        <authorList>
            <person name="Magalhaes I.L.F."/>
            <person name="Oliveira U."/>
            <person name="Santos F.R."/>
            <person name="Vidigal T.H.D.A."/>
            <person name="Brescovit A.D."/>
            <person name="Santos A.J."/>
        </authorList>
    </citation>
    <scope>NUCLEOTIDE SEQUENCE</scope>
    <source>
        <tissue evidence="1">Shoot tissue taken approximately 20 cm above the soil surface</tissue>
    </source>
</reference>
<proteinExistence type="predicted"/>